<dbReference type="EMBL" id="JBEWTB010000002">
    <property type="protein sequence ID" value="MET4759396.1"/>
    <property type="molecule type" value="Genomic_DNA"/>
</dbReference>
<sequence length="246" mass="28860">MSSQENAEENLMVVRNIPVEVVRKDIKNLHLAVYPPDGRVRIAVPEHISDENIRLAVISRLAWIRKQQAAFAAQPRQSPREMVAGESHYFMGRRYRLEVLEQHGPHSLKLKNNRWMQLTVAPGTSQANREKVLTEWYREQLKQQIPPLLQKWQSVIGVEVTDWHIRKMKTRWGSCNISAARILINLELVKKPVECLEYILVHELVHLLERHHNDRFKAYMDRFLPQWRRSRDLLNGEPLGGSGWGY</sequence>
<dbReference type="Proteomes" id="UP001549366">
    <property type="component" value="Unassembled WGS sequence"/>
</dbReference>
<dbReference type="PANTHER" id="PTHR30399">
    <property type="entry name" value="UNCHARACTERIZED PROTEIN YGJP"/>
    <property type="match status" value="1"/>
</dbReference>
<evidence type="ECO:0000313" key="2">
    <source>
        <dbReference type="EMBL" id="MET4759396.1"/>
    </source>
</evidence>
<dbReference type="InterPro" id="IPR053136">
    <property type="entry name" value="UTP_pyrophosphatase-like"/>
</dbReference>
<dbReference type="PANTHER" id="PTHR30399:SF1">
    <property type="entry name" value="UTP PYROPHOSPHATASE"/>
    <property type="match status" value="1"/>
</dbReference>
<proteinExistence type="predicted"/>
<dbReference type="Pfam" id="PF01863">
    <property type="entry name" value="YgjP-like"/>
    <property type="match status" value="1"/>
</dbReference>
<keyword evidence="3" id="KW-1185">Reference proteome</keyword>
<dbReference type="GO" id="GO:0016787">
    <property type="term" value="F:hydrolase activity"/>
    <property type="evidence" value="ECO:0007669"/>
    <property type="project" value="UniProtKB-KW"/>
</dbReference>
<dbReference type="CDD" id="cd07344">
    <property type="entry name" value="M48_yhfN_like"/>
    <property type="match status" value="1"/>
</dbReference>
<keyword evidence="2" id="KW-0378">Hydrolase</keyword>
<dbReference type="Gene3D" id="3.30.2010.10">
    <property type="entry name" value="Metalloproteases ('zincins'), catalytic domain"/>
    <property type="match status" value="1"/>
</dbReference>
<gene>
    <name evidence="2" type="ORF">V5J35_004588</name>
</gene>
<evidence type="ECO:0000259" key="1">
    <source>
        <dbReference type="Pfam" id="PF01863"/>
    </source>
</evidence>
<accession>A0ABV2SNS7</accession>
<evidence type="ECO:0000313" key="3">
    <source>
        <dbReference type="Proteomes" id="UP001549366"/>
    </source>
</evidence>
<dbReference type="RefSeq" id="WP_354009383.1">
    <property type="nucleotide sequence ID" value="NZ_JBEWTA010000001.1"/>
</dbReference>
<name>A0ABV2SNS7_9GAMM</name>
<organism evidence="2 3">
    <name type="scientific">Endozoicomonas lisbonensis</name>
    <dbReference type="NCBI Taxonomy" id="3120522"/>
    <lineage>
        <taxon>Bacteria</taxon>
        <taxon>Pseudomonadati</taxon>
        <taxon>Pseudomonadota</taxon>
        <taxon>Gammaproteobacteria</taxon>
        <taxon>Oceanospirillales</taxon>
        <taxon>Endozoicomonadaceae</taxon>
        <taxon>Endozoicomonas</taxon>
    </lineage>
</organism>
<comment type="caution">
    <text evidence="2">The sequence shown here is derived from an EMBL/GenBank/DDBJ whole genome shotgun (WGS) entry which is preliminary data.</text>
</comment>
<dbReference type="InterPro" id="IPR002725">
    <property type="entry name" value="YgjP-like_metallopeptidase"/>
</dbReference>
<protein>
    <submittedName>
        <fullName evidence="2">Metal-dependent hydrolase</fullName>
    </submittedName>
</protein>
<feature type="domain" description="YgjP-like metallopeptidase" evidence="1">
    <location>
        <begin position="31"/>
        <end position="235"/>
    </location>
</feature>
<reference evidence="2 3" key="1">
    <citation type="submission" date="2024-06" db="EMBL/GenBank/DDBJ databases">
        <title>Genomic Encyclopedia of Type Strains, Phase V (KMG-V): Genome sequencing to study the core and pangenomes of soil and plant-associated prokaryotes.</title>
        <authorList>
            <person name="Whitman W."/>
        </authorList>
    </citation>
    <scope>NUCLEOTIDE SEQUENCE [LARGE SCALE GENOMIC DNA]</scope>
    <source>
        <strain evidence="2 3">NE40</strain>
    </source>
</reference>